<organism evidence="15 16">
    <name type="scientific">Helobdella robusta</name>
    <name type="common">Californian leech</name>
    <dbReference type="NCBI Taxonomy" id="6412"/>
    <lineage>
        <taxon>Eukaryota</taxon>
        <taxon>Metazoa</taxon>
        <taxon>Spiralia</taxon>
        <taxon>Lophotrochozoa</taxon>
        <taxon>Annelida</taxon>
        <taxon>Clitellata</taxon>
        <taxon>Hirudinea</taxon>
        <taxon>Rhynchobdellida</taxon>
        <taxon>Glossiphoniidae</taxon>
        <taxon>Helobdella</taxon>
    </lineage>
</organism>
<dbReference type="PROSITE" id="PS51686">
    <property type="entry name" value="SAM_MT_RSMB_NOP"/>
    <property type="match status" value="1"/>
</dbReference>
<protein>
    <recommendedName>
        <fullName evidence="9">NOL1/NOP2/Sun domain family member 4</fullName>
    </recommendedName>
</protein>
<feature type="active site" description="Nucleophile" evidence="11">
    <location>
        <position position="416"/>
    </location>
</feature>
<evidence type="ECO:0000256" key="3">
    <source>
        <dbReference type="ARBA" id="ARBA00022603"/>
    </source>
</evidence>
<evidence type="ECO:0000256" key="4">
    <source>
        <dbReference type="ARBA" id="ARBA00022679"/>
    </source>
</evidence>
<reference evidence="14 16" key="2">
    <citation type="journal article" date="2013" name="Nature">
        <title>Insights into bilaterian evolution from three spiralian genomes.</title>
        <authorList>
            <person name="Simakov O."/>
            <person name="Marletaz F."/>
            <person name="Cho S.J."/>
            <person name="Edsinger-Gonzales E."/>
            <person name="Havlak P."/>
            <person name="Hellsten U."/>
            <person name="Kuo D.H."/>
            <person name="Larsson T."/>
            <person name="Lv J."/>
            <person name="Arendt D."/>
            <person name="Savage R."/>
            <person name="Osoegawa K."/>
            <person name="de Jong P."/>
            <person name="Grimwood J."/>
            <person name="Chapman J.A."/>
            <person name="Shapiro H."/>
            <person name="Aerts A."/>
            <person name="Otillar R.P."/>
            <person name="Terry A.Y."/>
            <person name="Boore J.L."/>
            <person name="Grigoriev I.V."/>
            <person name="Lindberg D.R."/>
            <person name="Seaver E.C."/>
            <person name="Weisblat D.A."/>
            <person name="Putnam N.H."/>
            <person name="Rokhsar D.S."/>
        </authorList>
    </citation>
    <scope>NUCLEOTIDE SEQUENCE</scope>
</reference>
<evidence type="ECO:0000256" key="10">
    <source>
        <dbReference type="ARBA" id="ARBA00049302"/>
    </source>
</evidence>
<dbReference type="OrthoDB" id="8020218at2759"/>
<dbReference type="InterPro" id="IPR023267">
    <property type="entry name" value="RCMT"/>
</dbReference>
<dbReference type="Gene3D" id="6.20.240.40">
    <property type="match status" value="1"/>
</dbReference>
<keyword evidence="6 11" id="KW-0694">RNA-binding</keyword>
<dbReference type="GO" id="GO:0008173">
    <property type="term" value="F:RNA methyltransferase activity"/>
    <property type="evidence" value="ECO:0007669"/>
    <property type="project" value="InterPro"/>
</dbReference>
<dbReference type="SUPFAM" id="SSF53335">
    <property type="entry name" value="S-adenosyl-L-methionine-dependent methyltransferases"/>
    <property type="match status" value="1"/>
</dbReference>
<dbReference type="GO" id="GO:0005762">
    <property type="term" value="C:mitochondrial large ribosomal subunit"/>
    <property type="evidence" value="ECO:0000318"/>
    <property type="project" value="GO_Central"/>
</dbReference>
<feature type="region of interest" description="Disordered" evidence="12">
    <location>
        <begin position="115"/>
        <end position="136"/>
    </location>
</feature>
<comment type="catalytic activity">
    <reaction evidence="10">
        <text>a cytidine in rRNA + S-adenosyl-L-methionine = a 5-methylcytidine in rRNA + S-adenosyl-L-homocysteine + H(+)</text>
        <dbReference type="Rhea" id="RHEA:61484"/>
        <dbReference type="Rhea" id="RHEA-COMP:15836"/>
        <dbReference type="Rhea" id="RHEA-COMP:15837"/>
        <dbReference type="ChEBI" id="CHEBI:15378"/>
        <dbReference type="ChEBI" id="CHEBI:57856"/>
        <dbReference type="ChEBI" id="CHEBI:59789"/>
        <dbReference type="ChEBI" id="CHEBI:74483"/>
        <dbReference type="ChEBI" id="CHEBI:82748"/>
    </reaction>
</comment>
<name>T1EFD2_HELRO</name>
<feature type="compositionally biased region" description="Low complexity" evidence="12">
    <location>
        <begin position="121"/>
        <end position="131"/>
    </location>
</feature>
<evidence type="ECO:0000313" key="15">
    <source>
        <dbReference type="EnsemblMetazoa" id="HelroP111641"/>
    </source>
</evidence>
<evidence type="ECO:0000259" key="13">
    <source>
        <dbReference type="PROSITE" id="PS51686"/>
    </source>
</evidence>
<evidence type="ECO:0000256" key="7">
    <source>
        <dbReference type="ARBA" id="ARBA00022946"/>
    </source>
</evidence>
<keyword evidence="3 11" id="KW-0489">Methyltransferase</keyword>
<dbReference type="HOGENOM" id="CLU_041061_2_0_1"/>
<dbReference type="InParanoid" id="T1EFD2"/>
<feature type="binding site" evidence="11">
    <location>
        <begin position="287"/>
        <end position="293"/>
    </location>
    <ligand>
        <name>S-adenosyl-L-methionine</name>
        <dbReference type="ChEBI" id="CHEBI:59789"/>
    </ligand>
</feature>
<feature type="domain" description="SAM-dependent MTase RsmB/NOP-type" evidence="13">
    <location>
        <begin position="176"/>
        <end position="492"/>
    </location>
</feature>
<proteinExistence type="inferred from homology"/>
<feature type="binding site" evidence="11">
    <location>
        <position position="310"/>
    </location>
    <ligand>
        <name>S-adenosyl-L-methionine</name>
        <dbReference type="ChEBI" id="CHEBI:59789"/>
    </ligand>
</feature>
<dbReference type="FunCoup" id="T1EFD2">
    <property type="interactions" value="268"/>
</dbReference>
<dbReference type="Gene3D" id="3.40.50.150">
    <property type="entry name" value="Vaccinia Virus protein VP39"/>
    <property type="match status" value="1"/>
</dbReference>
<sequence>MFSVNKLLLNKLNTFSLIFTAKRFKYKKKWASNRVAKPSTELALNHYDFHIGKKLADRWPSIRLALLSQPKYCAVLNNFCEDLDQYLLELAENGGFDFVGRWKYTTSPYNGKFSLSNSQSENNNDGNNVDDMVGEDGNYCDDNDGVKDQIATSASRKSRLVSSKSDLHSFMPAKRILSEREKLHKLEYEQNAMTTNNNEVINNNCYNLAINKHNYFDIIPSSPDATLQHIPKKLKAVIYNRGDVSKFRPAKMDKKSGKLSYYLMDAASILPTLALDLFPNCSVLDLCAAPGGKTYAMLQTMLPDTIMCLDRSYNRMVRLKDTLRLYFPRDYIESEKVKVKVADAMNFGFFHENSFDRVLADVPCLNDRHSVTEDENNWFKSSRQAERLLLQQQQQQLLISAVKACKPGGIIVYSTCTLSPPQNDGTVRAAIESLITDHNIEVSVMDTGPLAAAYREYFNFNENPGFCSLGQLVLPNVTANFGPMYFCKIKRLK</sequence>
<evidence type="ECO:0000256" key="2">
    <source>
        <dbReference type="ARBA" id="ARBA00022552"/>
    </source>
</evidence>
<dbReference type="InterPro" id="IPR001678">
    <property type="entry name" value="MeTrfase_RsmB-F_NOP2_dom"/>
</dbReference>
<evidence type="ECO:0000256" key="1">
    <source>
        <dbReference type="ARBA" id="ARBA00004173"/>
    </source>
</evidence>
<dbReference type="PRINTS" id="PR02008">
    <property type="entry name" value="RCMTFAMILY"/>
</dbReference>
<dbReference type="EnsemblMetazoa" id="HelroT111641">
    <property type="protein sequence ID" value="HelroP111641"/>
    <property type="gene ID" value="HelroG111641"/>
</dbReference>
<comment type="subcellular location">
    <subcellularLocation>
        <location evidence="1">Mitochondrion</location>
    </subcellularLocation>
</comment>
<dbReference type="Proteomes" id="UP000015101">
    <property type="component" value="Unassembled WGS sequence"/>
</dbReference>
<reference evidence="16" key="1">
    <citation type="submission" date="2012-12" db="EMBL/GenBank/DDBJ databases">
        <authorList>
            <person name="Hellsten U."/>
            <person name="Grimwood J."/>
            <person name="Chapman J.A."/>
            <person name="Shapiro H."/>
            <person name="Aerts A."/>
            <person name="Otillar R.P."/>
            <person name="Terry A.Y."/>
            <person name="Boore J.L."/>
            <person name="Simakov O."/>
            <person name="Marletaz F."/>
            <person name="Cho S.-J."/>
            <person name="Edsinger-Gonzales E."/>
            <person name="Havlak P."/>
            <person name="Kuo D.-H."/>
            <person name="Larsson T."/>
            <person name="Lv J."/>
            <person name="Arendt D."/>
            <person name="Savage R."/>
            <person name="Osoegawa K."/>
            <person name="de Jong P."/>
            <person name="Lindberg D.R."/>
            <person name="Seaver E.C."/>
            <person name="Weisblat D.A."/>
            <person name="Putnam N.H."/>
            <person name="Grigoriev I.V."/>
            <person name="Rokhsar D.S."/>
        </authorList>
    </citation>
    <scope>NUCLEOTIDE SEQUENCE</scope>
</reference>
<evidence type="ECO:0000256" key="12">
    <source>
        <dbReference type="SAM" id="MobiDB-lite"/>
    </source>
</evidence>
<keyword evidence="7" id="KW-0809">Transit peptide</keyword>
<dbReference type="GO" id="GO:0003723">
    <property type="term" value="F:RNA binding"/>
    <property type="evidence" value="ECO:0007669"/>
    <property type="project" value="UniProtKB-UniRule"/>
</dbReference>
<dbReference type="InterPro" id="IPR049560">
    <property type="entry name" value="MeTrfase_RsmB-F_NOP2_cat"/>
</dbReference>
<dbReference type="InterPro" id="IPR029063">
    <property type="entry name" value="SAM-dependent_MTases_sf"/>
</dbReference>
<keyword evidence="5 11" id="KW-0949">S-adenosyl-L-methionine</keyword>
<keyword evidence="4 11" id="KW-0808">Transferase</keyword>
<dbReference type="GO" id="GO:0008168">
    <property type="term" value="F:methyltransferase activity"/>
    <property type="evidence" value="ECO:0000318"/>
    <property type="project" value="GO_Central"/>
</dbReference>
<feature type="binding site" evidence="11">
    <location>
        <position position="361"/>
    </location>
    <ligand>
        <name>S-adenosyl-L-methionine</name>
        <dbReference type="ChEBI" id="CHEBI:59789"/>
    </ligand>
</feature>
<dbReference type="GO" id="GO:0031167">
    <property type="term" value="P:rRNA methylation"/>
    <property type="evidence" value="ECO:0000318"/>
    <property type="project" value="GO_Central"/>
</dbReference>
<dbReference type="STRING" id="6412.T1EFD2"/>
<accession>T1EFD2</accession>
<dbReference type="CDD" id="cd02440">
    <property type="entry name" value="AdoMet_MTases"/>
    <property type="match status" value="1"/>
</dbReference>
<evidence type="ECO:0000313" key="16">
    <source>
        <dbReference type="Proteomes" id="UP000015101"/>
    </source>
</evidence>
<dbReference type="OMA" id="MVNNFGD"/>
<dbReference type="PANTHER" id="PTHR22808:SF3">
    <property type="entry name" value="5-METHYLCYTOSINE RRNA METHYLTRANSFERASE NSUN4"/>
    <property type="match status" value="1"/>
</dbReference>
<gene>
    <name evidence="15" type="primary">20195284</name>
    <name evidence="14" type="ORF">HELRODRAFT_111641</name>
</gene>
<comment type="similarity">
    <text evidence="11">Belongs to the class I-like SAM-binding methyltransferase superfamily. RsmB/NOP family.</text>
</comment>
<evidence type="ECO:0000313" key="14">
    <source>
        <dbReference type="EMBL" id="ESO04623.1"/>
    </source>
</evidence>
<dbReference type="FunFam" id="3.40.50.150:FF:000055">
    <property type="entry name" value="5-methylcytosine rRNA methyltransferase NSUN4"/>
    <property type="match status" value="1"/>
</dbReference>
<evidence type="ECO:0000256" key="11">
    <source>
        <dbReference type="PROSITE-ProRule" id="PRU01023"/>
    </source>
</evidence>
<dbReference type="CTD" id="20195284"/>
<evidence type="ECO:0000256" key="9">
    <source>
        <dbReference type="ARBA" id="ARBA00042050"/>
    </source>
</evidence>
<evidence type="ECO:0000256" key="8">
    <source>
        <dbReference type="ARBA" id="ARBA00023128"/>
    </source>
</evidence>
<dbReference type="EMBL" id="AMQM01004147">
    <property type="status" value="NOT_ANNOTATED_CDS"/>
    <property type="molecule type" value="Genomic_DNA"/>
</dbReference>
<dbReference type="EMBL" id="KB096457">
    <property type="protein sequence ID" value="ESO04623.1"/>
    <property type="molecule type" value="Genomic_DNA"/>
</dbReference>
<evidence type="ECO:0000256" key="5">
    <source>
        <dbReference type="ARBA" id="ARBA00022691"/>
    </source>
</evidence>
<dbReference type="RefSeq" id="XP_009017202.1">
    <property type="nucleotide sequence ID" value="XM_009018954.1"/>
</dbReference>
<dbReference type="AlphaFoldDB" id="T1EFD2"/>
<keyword evidence="16" id="KW-1185">Reference proteome</keyword>
<dbReference type="KEGG" id="hro:HELRODRAFT_111641"/>
<dbReference type="PANTHER" id="PTHR22808">
    <property type="entry name" value="NCL1 YEAST -RELATED NOL1/NOP2/FMU SUN DOMAIN-CONTAINING"/>
    <property type="match status" value="1"/>
</dbReference>
<evidence type="ECO:0000256" key="6">
    <source>
        <dbReference type="ARBA" id="ARBA00022884"/>
    </source>
</evidence>
<dbReference type="eggNOG" id="KOG2198">
    <property type="taxonomic scope" value="Eukaryota"/>
</dbReference>
<dbReference type="Pfam" id="PF01189">
    <property type="entry name" value="Methyltr_RsmB-F"/>
    <property type="match status" value="1"/>
</dbReference>
<dbReference type="GeneID" id="20195284"/>
<reference evidence="15" key="3">
    <citation type="submission" date="2015-06" db="UniProtKB">
        <authorList>
            <consortium name="EnsemblMetazoa"/>
        </authorList>
    </citation>
    <scope>IDENTIFICATION</scope>
</reference>
<feature type="binding site" evidence="11">
    <location>
        <position position="343"/>
    </location>
    <ligand>
        <name>S-adenosyl-L-methionine</name>
        <dbReference type="ChEBI" id="CHEBI:59789"/>
    </ligand>
</feature>
<keyword evidence="2" id="KW-0698">rRNA processing</keyword>
<keyword evidence="8" id="KW-0496">Mitochondrion</keyword>